<organism evidence="3 4">
    <name type="scientific">Oedothorax gibbosus</name>
    <dbReference type="NCBI Taxonomy" id="931172"/>
    <lineage>
        <taxon>Eukaryota</taxon>
        <taxon>Metazoa</taxon>
        <taxon>Ecdysozoa</taxon>
        <taxon>Arthropoda</taxon>
        <taxon>Chelicerata</taxon>
        <taxon>Arachnida</taxon>
        <taxon>Araneae</taxon>
        <taxon>Araneomorphae</taxon>
        <taxon>Entelegynae</taxon>
        <taxon>Araneoidea</taxon>
        <taxon>Linyphiidae</taxon>
        <taxon>Erigoninae</taxon>
        <taxon>Oedothorax</taxon>
    </lineage>
</organism>
<protein>
    <submittedName>
        <fullName evidence="3">Uncharacterized protein</fullName>
    </submittedName>
</protein>
<sequence length="390" mass="44754">MPPKRRISNLNILYYKMMQSEQSESQEIPYTPEVLEETETAEDRGYTTYVQRVKLAVAVAVIKSTPRGTQPKDFATSLVQSFTRDISLWETKYHQLEEMVFSLEQKLETVNMKAQVDFAYPGLDNYETFHSHNSDPPTTNAVNEMNVKDTLEFVRSFILVNSLSSSHTLKESDIKSEKHNKMIVKSLINLLGFLKSEEGLKMEFNVMKQAVTEIHKLFDAPFGKQNTELMDVCLNFLDELLLEIHKTLEINKIDDQHRRSSLIQMMAEHNALTIPYLCRLLREITVTSDFLAGVFREDNDNFLPLLHSENAYYVLQATEGVLSTLAKQNSVLSAIKIPESALREWENTTIKSLSRLGQHLPMYCVYVWHLKSLMTAVFSVTSDDLSVLTH</sequence>
<dbReference type="EMBL" id="JAFNEN010000101">
    <property type="protein sequence ID" value="KAG8194666.1"/>
    <property type="molecule type" value="Genomic_DNA"/>
</dbReference>
<proteinExistence type="inferred from homology"/>
<dbReference type="PANTHER" id="PTHR28575">
    <property type="entry name" value="MEIOSIS-SPECIFIC PROTEIN MEI4"/>
    <property type="match status" value="1"/>
</dbReference>
<evidence type="ECO:0000256" key="1">
    <source>
        <dbReference type="ARBA" id="ARBA00023254"/>
    </source>
</evidence>
<evidence type="ECO:0000313" key="3">
    <source>
        <dbReference type="EMBL" id="KAG8194666.1"/>
    </source>
</evidence>
<comment type="similarity">
    <text evidence="2">Belongs to the MEI4L family.</text>
</comment>
<gene>
    <name evidence="3" type="ORF">JTE90_003136</name>
</gene>
<keyword evidence="1" id="KW-0469">Meiosis</keyword>
<dbReference type="GO" id="GO:0000800">
    <property type="term" value="C:lateral element"/>
    <property type="evidence" value="ECO:0007669"/>
    <property type="project" value="TreeGrafter"/>
</dbReference>
<keyword evidence="4" id="KW-1185">Reference proteome</keyword>
<name>A0AAV6VG72_9ARAC</name>
<dbReference type="AlphaFoldDB" id="A0AAV6VG72"/>
<accession>A0AAV6VG72</accession>
<dbReference type="GO" id="GO:0006310">
    <property type="term" value="P:DNA recombination"/>
    <property type="evidence" value="ECO:0007669"/>
    <property type="project" value="InterPro"/>
</dbReference>
<dbReference type="GO" id="GO:0007283">
    <property type="term" value="P:spermatogenesis"/>
    <property type="evidence" value="ECO:0007669"/>
    <property type="project" value="TreeGrafter"/>
</dbReference>
<evidence type="ECO:0000313" key="4">
    <source>
        <dbReference type="Proteomes" id="UP000827092"/>
    </source>
</evidence>
<comment type="caution">
    <text evidence="3">The sequence shown here is derived from an EMBL/GenBank/DDBJ whole genome shotgun (WGS) entry which is preliminary data.</text>
</comment>
<dbReference type="InterPro" id="IPR025888">
    <property type="entry name" value="MEI4"/>
</dbReference>
<reference evidence="3 4" key="1">
    <citation type="journal article" date="2022" name="Nat. Ecol. Evol.">
        <title>A masculinizing supergene underlies an exaggerated male reproductive morph in a spider.</title>
        <authorList>
            <person name="Hendrickx F."/>
            <person name="De Corte Z."/>
            <person name="Sonet G."/>
            <person name="Van Belleghem S.M."/>
            <person name="Kostlbacher S."/>
            <person name="Vangestel C."/>
        </authorList>
    </citation>
    <scope>NUCLEOTIDE SEQUENCE [LARGE SCALE GENOMIC DNA]</scope>
    <source>
        <strain evidence="3">W744_W776</strain>
    </source>
</reference>
<dbReference type="GO" id="GO:0007129">
    <property type="term" value="P:homologous chromosome pairing at meiosis"/>
    <property type="evidence" value="ECO:0007669"/>
    <property type="project" value="TreeGrafter"/>
</dbReference>
<evidence type="ECO:0000256" key="2">
    <source>
        <dbReference type="ARBA" id="ARBA00093453"/>
    </source>
</evidence>
<dbReference type="GO" id="GO:0048477">
    <property type="term" value="P:oogenesis"/>
    <property type="evidence" value="ECO:0007669"/>
    <property type="project" value="TreeGrafter"/>
</dbReference>
<dbReference type="GO" id="GO:0042138">
    <property type="term" value="P:meiotic DNA double-strand break formation"/>
    <property type="evidence" value="ECO:0007669"/>
    <property type="project" value="InterPro"/>
</dbReference>
<dbReference type="PANTHER" id="PTHR28575:SF1">
    <property type="entry name" value="MEIOSIS-SPECIFIC PROTEIN MEI4"/>
    <property type="match status" value="1"/>
</dbReference>
<dbReference type="Proteomes" id="UP000827092">
    <property type="component" value="Unassembled WGS sequence"/>
</dbReference>